<evidence type="ECO:0000313" key="3">
    <source>
        <dbReference type="Proteomes" id="UP000754226"/>
    </source>
</evidence>
<dbReference type="Proteomes" id="UP000754226">
    <property type="component" value="Unassembled WGS sequence"/>
</dbReference>
<sequence length="180" mass="19524">MFCTNCGQQLQEGAKFCSNCGTPVGTATPATPAPTGPELVMTLNGHDIDLVALHDKHGLFTPRSFKINAIKDVKERAGVDLTTAKSFIDSIIDREDLIAYFADKDAKDQAAFQAEKEALGDSLYCPKCHSTAIHIDKKGYSLTKGVVGTLVLGPLGLLAGKHHSNRLRYKCLKCGHEWHD</sequence>
<comment type="caution">
    <text evidence="2">The sequence shown here is derived from an EMBL/GenBank/DDBJ whole genome shotgun (WGS) entry which is preliminary data.</text>
</comment>
<feature type="domain" description="Zinc-ribbon" evidence="1">
    <location>
        <begin position="2"/>
        <end position="24"/>
    </location>
</feature>
<dbReference type="Pfam" id="PF13240">
    <property type="entry name" value="Zn_Ribbon_1"/>
    <property type="match status" value="1"/>
</dbReference>
<gene>
    <name evidence="2" type="ORF">KHX13_05870</name>
</gene>
<accession>A0A943EEA7</accession>
<dbReference type="RefSeq" id="WP_227077416.1">
    <property type="nucleotide sequence ID" value="NZ_CAUEXV010000033.1"/>
</dbReference>
<dbReference type="InterPro" id="IPR026870">
    <property type="entry name" value="Zinc_ribbon_dom"/>
</dbReference>
<evidence type="ECO:0000259" key="1">
    <source>
        <dbReference type="Pfam" id="PF13240"/>
    </source>
</evidence>
<protein>
    <submittedName>
        <fullName evidence="2">Zinc ribbon domain-containing protein</fullName>
    </submittedName>
</protein>
<name>A0A943EEA7_9FIRM</name>
<dbReference type="AlphaFoldDB" id="A0A943EEA7"/>
<organism evidence="2 3">
    <name type="scientific">Acidaminococcus intestini</name>
    <dbReference type="NCBI Taxonomy" id="187327"/>
    <lineage>
        <taxon>Bacteria</taxon>
        <taxon>Bacillati</taxon>
        <taxon>Bacillota</taxon>
        <taxon>Negativicutes</taxon>
        <taxon>Acidaminococcales</taxon>
        <taxon>Acidaminococcaceae</taxon>
        <taxon>Acidaminococcus</taxon>
    </lineage>
</organism>
<evidence type="ECO:0000313" key="2">
    <source>
        <dbReference type="EMBL" id="MBS5519843.1"/>
    </source>
</evidence>
<reference evidence="2" key="1">
    <citation type="submission" date="2021-02" db="EMBL/GenBank/DDBJ databases">
        <title>Infant gut strain persistence is associated with maternal origin, phylogeny, and functional potential including surface adhesion and iron acquisition.</title>
        <authorList>
            <person name="Lou Y.C."/>
        </authorList>
    </citation>
    <scope>NUCLEOTIDE SEQUENCE</scope>
    <source>
        <strain evidence="2">L3_106_000M1_dasL3_106_000M1_concoct_15</strain>
    </source>
</reference>
<proteinExistence type="predicted"/>
<dbReference type="EMBL" id="JAGZCZ010000005">
    <property type="protein sequence ID" value="MBS5519843.1"/>
    <property type="molecule type" value="Genomic_DNA"/>
</dbReference>